<evidence type="ECO:0000313" key="15">
    <source>
        <dbReference type="EMBL" id="RAK53414.1"/>
    </source>
</evidence>
<keyword evidence="14" id="KW-0961">Cell wall biogenesis/degradation</keyword>
<accession>A0A328AJ18</accession>
<dbReference type="PANTHER" id="PTHR30622">
    <property type="entry name" value="UNDECAPRENYL-DIPHOSPHATASE"/>
    <property type="match status" value="1"/>
</dbReference>
<evidence type="ECO:0000256" key="14">
    <source>
        <dbReference type="HAMAP-Rule" id="MF_01006"/>
    </source>
</evidence>
<evidence type="ECO:0000256" key="13">
    <source>
        <dbReference type="ARBA" id="ARBA00047594"/>
    </source>
</evidence>
<keyword evidence="9 14" id="KW-0472">Membrane</keyword>
<dbReference type="EC" id="3.6.1.27" evidence="3 14"/>
<dbReference type="OrthoDB" id="9808289at2"/>
<dbReference type="PANTHER" id="PTHR30622:SF3">
    <property type="entry name" value="UNDECAPRENYL-DIPHOSPHATASE"/>
    <property type="match status" value="1"/>
</dbReference>
<protein>
    <recommendedName>
        <fullName evidence="4 14">Undecaprenyl-diphosphatase</fullName>
        <ecNumber evidence="3 14">3.6.1.27</ecNumber>
    </recommendedName>
    <alternativeName>
        <fullName evidence="12 14">Bacitracin resistance protein</fullName>
    </alternativeName>
    <alternativeName>
        <fullName evidence="11 14">Undecaprenyl pyrophosphate phosphatase</fullName>
    </alternativeName>
</protein>
<dbReference type="GO" id="GO:0005886">
    <property type="term" value="C:plasma membrane"/>
    <property type="evidence" value="ECO:0007669"/>
    <property type="project" value="UniProtKB-SubCell"/>
</dbReference>
<dbReference type="GO" id="GO:0046677">
    <property type="term" value="P:response to antibiotic"/>
    <property type="evidence" value="ECO:0007669"/>
    <property type="project" value="UniProtKB-UniRule"/>
</dbReference>
<keyword evidence="5 14" id="KW-1003">Cell membrane</keyword>
<dbReference type="NCBIfam" id="NF001389">
    <property type="entry name" value="PRK00281.1-2"/>
    <property type="match status" value="1"/>
</dbReference>
<keyword evidence="7 14" id="KW-0378">Hydrolase</keyword>
<feature type="transmembrane region" description="Helical" evidence="14">
    <location>
        <begin position="183"/>
        <end position="204"/>
    </location>
</feature>
<evidence type="ECO:0000256" key="1">
    <source>
        <dbReference type="ARBA" id="ARBA00004651"/>
    </source>
</evidence>
<comment type="similarity">
    <text evidence="2 14">Belongs to the UppP family.</text>
</comment>
<dbReference type="Proteomes" id="UP000249254">
    <property type="component" value="Unassembled WGS sequence"/>
</dbReference>
<evidence type="ECO:0000256" key="9">
    <source>
        <dbReference type="ARBA" id="ARBA00023136"/>
    </source>
</evidence>
<gene>
    <name evidence="14" type="primary">uppP</name>
    <name evidence="15" type="ORF">DJ017_02150</name>
</gene>
<dbReference type="InterPro" id="IPR003824">
    <property type="entry name" value="UppP"/>
</dbReference>
<comment type="subcellular location">
    <subcellularLocation>
        <location evidence="1 14">Cell membrane</location>
        <topology evidence="1 14">Multi-pass membrane protein</topology>
    </subcellularLocation>
</comment>
<dbReference type="GO" id="GO:0050380">
    <property type="term" value="F:undecaprenyl-diphosphatase activity"/>
    <property type="evidence" value="ECO:0007669"/>
    <property type="project" value="UniProtKB-UniRule"/>
</dbReference>
<evidence type="ECO:0000256" key="8">
    <source>
        <dbReference type="ARBA" id="ARBA00022989"/>
    </source>
</evidence>
<reference evidence="16" key="1">
    <citation type="submission" date="2018-05" db="EMBL/GenBank/DDBJ databases">
        <authorList>
            <person name="Li X."/>
        </authorList>
    </citation>
    <scope>NUCLEOTIDE SEQUENCE [LARGE SCALE GENOMIC DNA]</scope>
    <source>
        <strain evidence="16">LX32</strain>
    </source>
</reference>
<keyword evidence="10 14" id="KW-0046">Antibiotic resistance</keyword>
<evidence type="ECO:0000256" key="4">
    <source>
        <dbReference type="ARBA" id="ARBA00021581"/>
    </source>
</evidence>
<organism evidence="15 16">
    <name type="scientific">Phenylobacterium soli</name>
    <dbReference type="NCBI Taxonomy" id="2170551"/>
    <lineage>
        <taxon>Bacteria</taxon>
        <taxon>Pseudomonadati</taxon>
        <taxon>Pseudomonadota</taxon>
        <taxon>Alphaproteobacteria</taxon>
        <taxon>Caulobacterales</taxon>
        <taxon>Caulobacteraceae</taxon>
        <taxon>Phenylobacterium</taxon>
    </lineage>
</organism>
<evidence type="ECO:0000256" key="12">
    <source>
        <dbReference type="ARBA" id="ARBA00032932"/>
    </source>
</evidence>
<evidence type="ECO:0000313" key="16">
    <source>
        <dbReference type="Proteomes" id="UP000249254"/>
    </source>
</evidence>
<dbReference type="AlphaFoldDB" id="A0A328AJ18"/>
<dbReference type="RefSeq" id="WP_111527166.1">
    <property type="nucleotide sequence ID" value="NZ_JBHRSG010000001.1"/>
</dbReference>
<evidence type="ECO:0000256" key="6">
    <source>
        <dbReference type="ARBA" id="ARBA00022692"/>
    </source>
</evidence>
<feature type="transmembrane region" description="Helical" evidence="14">
    <location>
        <begin position="251"/>
        <end position="267"/>
    </location>
</feature>
<evidence type="ECO:0000256" key="10">
    <source>
        <dbReference type="ARBA" id="ARBA00023251"/>
    </source>
</evidence>
<proteinExistence type="inferred from homology"/>
<dbReference type="GO" id="GO:0008360">
    <property type="term" value="P:regulation of cell shape"/>
    <property type="evidence" value="ECO:0007669"/>
    <property type="project" value="UniProtKB-KW"/>
</dbReference>
<evidence type="ECO:0000256" key="7">
    <source>
        <dbReference type="ARBA" id="ARBA00022801"/>
    </source>
</evidence>
<dbReference type="GO" id="GO:0071555">
    <property type="term" value="P:cell wall organization"/>
    <property type="evidence" value="ECO:0007669"/>
    <property type="project" value="UniProtKB-KW"/>
</dbReference>
<feature type="transmembrane region" description="Helical" evidence="14">
    <location>
        <begin position="111"/>
        <end position="131"/>
    </location>
</feature>
<comment type="miscellaneous">
    <text evidence="14">Bacitracin is thought to be involved in the inhibition of peptidoglycan synthesis by sequestering undecaprenyl diphosphate, thereby reducing the pool of lipid carrier available.</text>
</comment>
<dbReference type="NCBIfam" id="NF001390">
    <property type="entry name" value="PRK00281.1-4"/>
    <property type="match status" value="1"/>
</dbReference>
<feature type="transmembrane region" description="Helical" evidence="14">
    <location>
        <begin position="143"/>
        <end position="163"/>
    </location>
</feature>
<keyword evidence="8 14" id="KW-1133">Transmembrane helix</keyword>
<keyword evidence="14" id="KW-0133">Cell shape</keyword>
<keyword evidence="16" id="KW-1185">Reference proteome</keyword>
<comment type="function">
    <text evidence="14">Catalyzes the dephosphorylation of undecaprenyl diphosphate (UPP). Confers resistance to bacitracin.</text>
</comment>
<keyword evidence="14" id="KW-0573">Peptidoglycan synthesis</keyword>
<dbReference type="Pfam" id="PF02673">
    <property type="entry name" value="BacA"/>
    <property type="match status" value="1"/>
</dbReference>
<sequence length="268" mass="28810">MPDWINAVILGVVEGLTEFIPVSSTGMLLLTKRLLGLPDGFWDTFAVLIQLGAILAVVVLYFGRFWNVLVRLPSDPQARKFVLSLLIAFLPAATIGVLAHDFIKKVLFDSPTTQCISLILGGIILLFIDRLAPPPRRTDSMRLPLGTALGIGLFQCFALIPGASRSGSTIVGSMLLGVEKKAAAEFSFFLAIPIMAGAFVVDAYKNRHELMAVKGEIPLIAIGFGVSFVVALVVIRAMLALLTRRGMAPFGWFRILVGGAGLAALYLL</sequence>
<dbReference type="EMBL" id="QFYQ01000001">
    <property type="protein sequence ID" value="RAK53414.1"/>
    <property type="molecule type" value="Genomic_DNA"/>
</dbReference>
<evidence type="ECO:0000256" key="11">
    <source>
        <dbReference type="ARBA" id="ARBA00032707"/>
    </source>
</evidence>
<dbReference type="HAMAP" id="MF_01006">
    <property type="entry name" value="Undec_diphosphatase"/>
    <property type="match status" value="1"/>
</dbReference>
<comment type="catalytic activity">
    <reaction evidence="13 14">
        <text>di-trans,octa-cis-undecaprenyl diphosphate + H2O = di-trans,octa-cis-undecaprenyl phosphate + phosphate + H(+)</text>
        <dbReference type="Rhea" id="RHEA:28094"/>
        <dbReference type="ChEBI" id="CHEBI:15377"/>
        <dbReference type="ChEBI" id="CHEBI:15378"/>
        <dbReference type="ChEBI" id="CHEBI:43474"/>
        <dbReference type="ChEBI" id="CHEBI:58405"/>
        <dbReference type="ChEBI" id="CHEBI:60392"/>
        <dbReference type="EC" id="3.6.1.27"/>
    </reaction>
</comment>
<dbReference type="NCBIfam" id="TIGR00753">
    <property type="entry name" value="undec_PP_bacA"/>
    <property type="match status" value="1"/>
</dbReference>
<comment type="caution">
    <text evidence="15">The sequence shown here is derived from an EMBL/GenBank/DDBJ whole genome shotgun (WGS) entry which is preliminary data.</text>
</comment>
<evidence type="ECO:0000256" key="3">
    <source>
        <dbReference type="ARBA" id="ARBA00012374"/>
    </source>
</evidence>
<name>A0A328AJ18_9CAUL</name>
<evidence type="ECO:0000256" key="5">
    <source>
        <dbReference type="ARBA" id="ARBA00022475"/>
    </source>
</evidence>
<keyword evidence="6 14" id="KW-0812">Transmembrane</keyword>
<feature type="transmembrane region" description="Helical" evidence="14">
    <location>
        <begin position="216"/>
        <end position="239"/>
    </location>
</feature>
<evidence type="ECO:0000256" key="2">
    <source>
        <dbReference type="ARBA" id="ARBA00010621"/>
    </source>
</evidence>
<feature type="transmembrane region" description="Helical" evidence="14">
    <location>
        <begin position="45"/>
        <end position="69"/>
    </location>
</feature>
<dbReference type="GO" id="GO:0009252">
    <property type="term" value="P:peptidoglycan biosynthetic process"/>
    <property type="evidence" value="ECO:0007669"/>
    <property type="project" value="UniProtKB-KW"/>
</dbReference>
<feature type="transmembrane region" description="Helical" evidence="14">
    <location>
        <begin position="81"/>
        <end position="99"/>
    </location>
</feature>